<dbReference type="CDD" id="cd03235">
    <property type="entry name" value="ABC_Metallic_Cations"/>
    <property type="match status" value="1"/>
</dbReference>
<keyword evidence="7" id="KW-1185">Reference proteome</keyword>
<dbReference type="PANTHER" id="PTHR42734">
    <property type="entry name" value="METAL TRANSPORT SYSTEM ATP-BINDING PROTEIN TM_0124-RELATED"/>
    <property type="match status" value="1"/>
</dbReference>
<keyword evidence="3" id="KW-0547">Nucleotide-binding</keyword>
<dbReference type="GO" id="GO:0005524">
    <property type="term" value="F:ATP binding"/>
    <property type="evidence" value="ECO:0007669"/>
    <property type="project" value="UniProtKB-KW"/>
</dbReference>
<dbReference type="SUPFAM" id="SSF52540">
    <property type="entry name" value="P-loop containing nucleoside triphosphate hydrolases"/>
    <property type="match status" value="1"/>
</dbReference>
<feature type="domain" description="ABC transporter" evidence="5">
    <location>
        <begin position="2"/>
        <end position="229"/>
    </location>
</feature>
<keyword evidence="2" id="KW-0813">Transport</keyword>
<protein>
    <submittedName>
        <fullName evidence="6">Zinc/manganese transport system ATP-binding protein</fullName>
    </submittedName>
</protein>
<dbReference type="InterPro" id="IPR027417">
    <property type="entry name" value="P-loop_NTPase"/>
</dbReference>
<dbReference type="Pfam" id="PF00005">
    <property type="entry name" value="ABC_tran"/>
    <property type="match status" value="1"/>
</dbReference>
<dbReference type="GO" id="GO:0016887">
    <property type="term" value="F:ATP hydrolysis activity"/>
    <property type="evidence" value="ECO:0007669"/>
    <property type="project" value="InterPro"/>
</dbReference>
<name>A0A6M8U9I1_9GAMM</name>
<dbReference type="PANTHER" id="PTHR42734:SF5">
    <property type="entry name" value="IRON TRANSPORT SYSTEM ATP-BINDING PROTEIN HI_0361-RELATED"/>
    <property type="match status" value="1"/>
</dbReference>
<evidence type="ECO:0000259" key="5">
    <source>
        <dbReference type="PROSITE" id="PS50893"/>
    </source>
</evidence>
<evidence type="ECO:0000313" key="7">
    <source>
        <dbReference type="Proteomes" id="UP000505325"/>
    </source>
</evidence>
<dbReference type="InterPro" id="IPR017871">
    <property type="entry name" value="ABC_transporter-like_CS"/>
</dbReference>
<dbReference type="RefSeq" id="WP_173633238.1">
    <property type="nucleotide sequence ID" value="NZ_CP054212.1"/>
</dbReference>
<evidence type="ECO:0000256" key="1">
    <source>
        <dbReference type="ARBA" id="ARBA00006526"/>
    </source>
</evidence>
<dbReference type="AlphaFoldDB" id="A0A6M8U9I1"/>
<gene>
    <name evidence="6" type="ORF">PMPD1_1239</name>
</gene>
<dbReference type="EMBL" id="CP054212">
    <property type="protein sequence ID" value="QKJ86204.1"/>
    <property type="molecule type" value="Genomic_DNA"/>
</dbReference>
<reference evidence="6 7" key="1">
    <citation type="submission" date="2020-06" db="EMBL/GenBank/DDBJ databases">
        <title>Genome sequence of Paramixta manurensis strain PD-1.</title>
        <authorList>
            <person name="Lee C.W."/>
            <person name="Kim J."/>
        </authorList>
    </citation>
    <scope>NUCLEOTIDE SEQUENCE [LARGE SCALE GENOMIC DNA]</scope>
    <source>
        <strain evidence="6 7">PD-1</strain>
    </source>
</reference>
<comment type="similarity">
    <text evidence="1">Belongs to the ABC transporter superfamily. Drug exporter-2 (TC 3.A.1.117) family.</text>
</comment>
<dbReference type="Gene3D" id="3.40.50.300">
    <property type="entry name" value="P-loop containing nucleotide triphosphate hydrolases"/>
    <property type="match status" value="1"/>
</dbReference>
<dbReference type="KEGG" id="pmak:PMPD1_1239"/>
<evidence type="ECO:0000313" key="6">
    <source>
        <dbReference type="EMBL" id="QKJ86204.1"/>
    </source>
</evidence>
<evidence type="ECO:0000256" key="3">
    <source>
        <dbReference type="ARBA" id="ARBA00022741"/>
    </source>
</evidence>
<organism evidence="6 7">
    <name type="scientific">Paramixta manurensis</name>
    <dbReference type="NCBI Taxonomy" id="2740817"/>
    <lineage>
        <taxon>Bacteria</taxon>
        <taxon>Pseudomonadati</taxon>
        <taxon>Pseudomonadota</taxon>
        <taxon>Gammaproteobacteria</taxon>
        <taxon>Enterobacterales</taxon>
        <taxon>Erwiniaceae</taxon>
        <taxon>Paramixta</taxon>
    </lineage>
</organism>
<evidence type="ECO:0000256" key="4">
    <source>
        <dbReference type="ARBA" id="ARBA00022840"/>
    </source>
</evidence>
<dbReference type="InterPro" id="IPR003593">
    <property type="entry name" value="AAA+_ATPase"/>
</dbReference>
<sequence>MIAMEQLQAGYRGHAVTPLLQGRIAAGAMMALVGENGCGKSTLLKTLAGLLPPVAGNYTLGVPRSQIGWLPQQSEIEKQFPISVFDLVAMGSWQRSGWFKRIGRALRNEIMASLSKVKMADFADAQPDELSGGQLQRVLFARLLMQQASLLLLDEPFSGIDSQTVDLLLALLREQHQQGRTMIVVLHDRAVVDEWFPEVLCLQREQAIWSPPTSHLSLLSSSPRQAGASL</sequence>
<evidence type="ECO:0000256" key="2">
    <source>
        <dbReference type="ARBA" id="ARBA00022448"/>
    </source>
</evidence>
<dbReference type="PROSITE" id="PS00211">
    <property type="entry name" value="ABC_TRANSPORTER_1"/>
    <property type="match status" value="1"/>
</dbReference>
<dbReference type="SMART" id="SM00382">
    <property type="entry name" value="AAA"/>
    <property type="match status" value="1"/>
</dbReference>
<keyword evidence="4 6" id="KW-0067">ATP-binding</keyword>
<dbReference type="PROSITE" id="PS50893">
    <property type="entry name" value="ABC_TRANSPORTER_2"/>
    <property type="match status" value="1"/>
</dbReference>
<accession>A0A6M8U9I1</accession>
<dbReference type="InterPro" id="IPR050153">
    <property type="entry name" value="Metal_Ion_Import_ABC"/>
</dbReference>
<dbReference type="InterPro" id="IPR003439">
    <property type="entry name" value="ABC_transporter-like_ATP-bd"/>
</dbReference>
<proteinExistence type="inferred from homology"/>
<dbReference type="Proteomes" id="UP000505325">
    <property type="component" value="Chromosome"/>
</dbReference>